<evidence type="ECO:0000256" key="3">
    <source>
        <dbReference type="ARBA" id="ARBA00022960"/>
    </source>
</evidence>
<dbReference type="InterPro" id="IPR042175">
    <property type="entry name" value="Cell/Rod_MreC_2"/>
</dbReference>
<dbReference type="GO" id="GO:0005886">
    <property type="term" value="C:plasma membrane"/>
    <property type="evidence" value="ECO:0007669"/>
    <property type="project" value="TreeGrafter"/>
</dbReference>
<dbReference type="PANTHER" id="PTHR34138">
    <property type="entry name" value="CELL SHAPE-DETERMINING PROTEIN MREC"/>
    <property type="match status" value="1"/>
</dbReference>
<sequence length="256" mass="28760">MVLVFNYNNYQKVRFLNSSNRVSGAVYELFNSVSGYFNLANVNEELALENTKLRNELSRHRGIEQKAGLFLPDKSTGGLTYSFTSAKVIHNSVNKQYNYITLDKGAKDGVMPDRGIISKDGVIGILTNVSKTYSAGMSILNRKSNISAKLKRNNYFGSITWDGRDYRYVQLKEVPLHVELHKGDTIVTSGYSSYFPEGVVIGVIHSFEKKGGEYFYSISVELGVDFKSITYVDIINNLKVGEIKELEKLNGNEDMD</sequence>
<dbReference type="AlphaFoldDB" id="A0A3B0TCU4"/>
<proteinExistence type="inferred from homology"/>
<reference evidence="6" key="1">
    <citation type="submission" date="2018-06" db="EMBL/GenBank/DDBJ databases">
        <authorList>
            <person name="Zhirakovskaya E."/>
        </authorList>
    </citation>
    <scope>NUCLEOTIDE SEQUENCE</scope>
</reference>
<dbReference type="NCBIfam" id="NF010532">
    <property type="entry name" value="PRK13922.9-3"/>
    <property type="match status" value="1"/>
</dbReference>
<evidence type="ECO:0000313" key="6">
    <source>
        <dbReference type="EMBL" id="VAW16295.1"/>
    </source>
</evidence>
<accession>A0A3B0TCU4</accession>
<dbReference type="PIRSF" id="PIRSF038471">
    <property type="entry name" value="MreC"/>
    <property type="match status" value="1"/>
</dbReference>
<dbReference type="PANTHER" id="PTHR34138:SF1">
    <property type="entry name" value="CELL SHAPE-DETERMINING PROTEIN MREC"/>
    <property type="match status" value="1"/>
</dbReference>
<evidence type="ECO:0000256" key="2">
    <source>
        <dbReference type="ARBA" id="ARBA00013855"/>
    </source>
</evidence>
<dbReference type="InterPro" id="IPR042177">
    <property type="entry name" value="Cell/Rod_1"/>
</dbReference>
<organism evidence="6">
    <name type="scientific">hydrothermal vent metagenome</name>
    <dbReference type="NCBI Taxonomy" id="652676"/>
    <lineage>
        <taxon>unclassified sequences</taxon>
        <taxon>metagenomes</taxon>
        <taxon>ecological metagenomes</taxon>
    </lineage>
</organism>
<evidence type="ECO:0000256" key="1">
    <source>
        <dbReference type="ARBA" id="ARBA00009369"/>
    </source>
</evidence>
<dbReference type="InterPro" id="IPR007221">
    <property type="entry name" value="MreC"/>
</dbReference>
<dbReference type="Gene3D" id="2.40.10.350">
    <property type="entry name" value="Rod shape-determining protein MreC, domain 2"/>
    <property type="match status" value="1"/>
</dbReference>
<evidence type="ECO:0000256" key="4">
    <source>
        <dbReference type="ARBA" id="ARBA00032089"/>
    </source>
</evidence>
<keyword evidence="3" id="KW-0133">Cell shape</keyword>
<gene>
    <name evidence="6" type="ORF">MNBD_BACTEROID01-1627</name>
</gene>
<dbReference type="InterPro" id="IPR055342">
    <property type="entry name" value="MreC_beta-barrel_core"/>
</dbReference>
<comment type="similarity">
    <text evidence="1">Belongs to the MreC family.</text>
</comment>
<evidence type="ECO:0000259" key="5">
    <source>
        <dbReference type="Pfam" id="PF04085"/>
    </source>
</evidence>
<dbReference type="Pfam" id="PF04085">
    <property type="entry name" value="MreC"/>
    <property type="match status" value="1"/>
</dbReference>
<dbReference type="Gene3D" id="2.40.10.340">
    <property type="entry name" value="Rod shape-determining protein MreC, domain 1"/>
    <property type="match status" value="1"/>
</dbReference>
<dbReference type="EMBL" id="UOEP01000060">
    <property type="protein sequence ID" value="VAW16295.1"/>
    <property type="molecule type" value="Genomic_DNA"/>
</dbReference>
<protein>
    <recommendedName>
        <fullName evidence="2">Cell shape-determining protein MreC</fullName>
    </recommendedName>
    <alternativeName>
        <fullName evidence="4">Cell shape protein MreC</fullName>
    </alternativeName>
</protein>
<feature type="domain" description="Rod shape-determining protein MreC beta-barrel core" evidence="5">
    <location>
        <begin position="88"/>
        <end position="235"/>
    </location>
</feature>
<name>A0A3B0TCU4_9ZZZZ</name>
<dbReference type="GO" id="GO:0008360">
    <property type="term" value="P:regulation of cell shape"/>
    <property type="evidence" value="ECO:0007669"/>
    <property type="project" value="UniProtKB-KW"/>
</dbReference>